<evidence type="ECO:0000313" key="2">
    <source>
        <dbReference type="Proteomes" id="UP001454036"/>
    </source>
</evidence>
<sequence>MVSQVLKRSTSRSQPCEVIMVNFSTEGERPNFHLRIHDHEEDEDTILVAHPSLHKGCCSPWEALNGKDAGGNMSWTPG</sequence>
<name>A0AAV3QQQ2_LITER</name>
<accession>A0AAV3QQQ2</accession>
<organism evidence="1 2">
    <name type="scientific">Lithospermum erythrorhizon</name>
    <name type="common">Purple gromwell</name>
    <name type="synonym">Lithospermum officinale var. erythrorhizon</name>
    <dbReference type="NCBI Taxonomy" id="34254"/>
    <lineage>
        <taxon>Eukaryota</taxon>
        <taxon>Viridiplantae</taxon>
        <taxon>Streptophyta</taxon>
        <taxon>Embryophyta</taxon>
        <taxon>Tracheophyta</taxon>
        <taxon>Spermatophyta</taxon>
        <taxon>Magnoliopsida</taxon>
        <taxon>eudicotyledons</taxon>
        <taxon>Gunneridae</taxon>
        <taxon>Pentapetalae</taxon>
        <taxon>asterids</taxon>
        <taxon>lamiids</taxon>
        <taxon>Boraginales</taxon>
        <taxon>Boraginaceae</taxon>
        <taxon>Boraginoideae</taxon>
        <taxon>Lithospermeae</taxon>
        <taxon>Lithospermum</taxon>
    </lineage>
</organism>
<gene>
    <name evidence="1" type="ORF">LIER_21160</name>
</gene>
<dbReference type="AlphaFoldDB" id="A0AAV3QQQ2"/>
<comment type="caution">
    <text evidence="1">The sequence shown here is derived from an EMBL/GenBank/DDBJ whole genome shotgun (WGS) entry which is preliminary data.</text>
</comment>
<proteinExistence type="predicted"/>
<keyword evidence="2" id="KW-1185">Reference proteome</keyword>
<evidence type="ECO:0000313" key="1">
    <source>
        <dbReference type="EMBL" id="GAA0165870.1"/>
    </source>
</evidence>
<dbReference type="EMBL" id="BAABME010005520">
    <property type="protein sequence ID" value="GAA0165870.1"/>
    <property type="molecule type" value="Genomic_DNA"/>
</dbReference>
<dbReference type="Proteomes" id="UP001454036">
    <property type="component" value="Unassembled WGS sequence"/>
</dbReference>
<protein>
    <submittedName>
        <fullName evidence="1">Uncharacterized protein</fullName>
    </submittedName>
</protein>
<reference evidence="1 2" key="1">
    <citation type="submission" date="2024-01" db="EMBL/GenBank/DDBJ databases">
        <title>The complete chloroplast genome sequence of Lithospermum erythrorhizon: insights into the phylogenetic relationship among Boraginaceae species and the maternal lineages of purple gromwells.</title>
        <authorList>
            <person name="Okada T."/>
            <person name="Watanabe K."/>
        </authorList>
    </citation>
    <scope>NUCLEOTIDE SEQUENCE [LARGE SCALE GENOMIC DNA]</scope>
</reference>